<evidence type="ECO:0000313" key="3">
    <source>
        <dbReference type="EMBL" id="MDX8483173.1"/>
    </source>
</evidence>
<comment type="caution">
    <text evidence="3">The sequence shown here is derived from an EMBL/GenBank/DDBJ whole genome shotgun (WGS) entry which is preliminary data.</text>
</comment>
<dbReference type="Proteomes" id="UP001287059">
    <property type="component" value="Unassembled WGS sequence"/>
</dbReference>
<dbReference type="Gene3D" id="3.40.50.1390">
    <property type="entry name" value="Resolvase, N-terminal catalytic domain"/>
    <property type="match status" value="1"/>
</dbReference>
<dbReference type="Pfam" id="PF00239">
    <property type="entry name" value="Resolvase"/>
    <property type="match status" value="1"/>
</dbReference>
<dbReference type="EMBL" id="JAVIIW010000070">
    <property type="protein sequence ID" value="MDX8483173.1"/>
    <property type="molecule type" value="Genomic_DNA"/>
</dbReference>
<dbReference type="InterPro" id="IPR006119">
    <property type="entry name" value="Resolv_N"/>
</dbReference>
<evidence type="ECO:0000259" key="1">
    <source>
        <dbReference type="PROSITE" id="PS51736"/>
    </source>
</evidence>
<proteinExistence type="predicted"/>
<dbReference type="Pfam" id="PF07508">
    <property type="entry name" value="Recombinase"/>
    <property type="match status" value="1"/>
</dbReference>
<dbReference type="InterPro" id="IPR011109">
    <property type="entry name" value="DNA_bind_recombinase_dom"/>
</dbReference>
<gene>
    <name evidence="3" type="ORF">RFN28_32680</name>
</gene>
<evidence type="ECO:0000259" key="2">
    <source>
        <dbReference type="PROSITE" id="PS51737"/>
    </source>
</evidence>
<protein>
    <submittedName>
        <fullName evidence="3">Recombinase family protein</fullName>
    </submittedName>
</protein>
<dbReference type="SUPFAM" id="SSF53041">
    <property type="entry name" value="Resolvase-like"/>
    <property type="match status" value="1"/>
</dbReference>
<accession>A0ABU4YA19</accession>
<dbReference type="InterPro" id="IPR050639">
    <property type="entry name" value="SSR_resolvase"/>
</dbReference>
<dbReference type="PANTHER" id="PTHR30461:SF23">
    <property type="entry name" value="DNA RECOMBINASE-RELATED"/>
    <property type="match status" value="1"/>
</dbReference>
<dbReference type="CDD" id="cd00338">
    <property type="entry name" value="Ser_Recombinase"/>
    <property type="match status" value="1"/>
</dbReference>
<evidence type="ECO:0000313" key="4">
    <source>
        <dbReference type="Proteomes" id="UP001287059"/>
    </source>
</evidence>
<feature type="domain" description="Resolvase/invertase-type recombinase catalytic" evidence="1">
    <location>
        <begin position="11"/>
        <end position="166"/>
    </location>
</feature>
<dbReference type="SMART" id="SM00857">
    <property type="entry name" value="Resolvase"/>
    <property type="match status" value="1"/>
</dbReference>
<keyword evidence="4" id="KW-1185">Reference proteome</keyword>
<sequence>MTGLSSILRIPAAQYIRMSTEHQRYSLENQIAAIAEYAEARGFAIIQTYADAGKSGLSLKGRDGLKQLLADVVTGQRNYSAILVLDVSRWGRFQDTDQSAHYEFICRDAGVVVEHCGEPFENDGSMVSTIVKNLKRVMAGEYSRELSSKILRAQTQQARLGFKQGGPVPYGARRMLITKDGQPRFLLGPGERKGLSTDRVIYVPGPPEELTIVRRIFRMFADQKRSMGSIVKILNDERVPSADGRAWAIGRVKTVLSSELMIGFYVYNRTTQKMRGRTGRNPPGLWIRTRVMDPIVDPKQFAKAQRERGYKRGYGYTKRDLTKRLRRLLREKNKLSAELLDNCPYTPCAPTYIRHFGDLRAAYATVGYKCRYSIAHRNYSDEDLLAGIRRLHATFGYVTIALINADRELPVCRVFTERFGSIVKAYELAGFPTTMKGTISAAWERVRQRKRKYSDAELLEGIRRLHATFGYVTIGLINADPELPMCRVFVERFGSIIRAYGLAGFPTTRSAVVSAAQKRARQRLQEGPAL</sequence>
<dbReference type="PROSITE" id="PS51736">
    <property type="entry name" value="RECOMBINASES_3"/>
    <property type="match status" value="1"/>
</dbReference>
<dbReference type="InterPro" id="IPR036162">
    <property type="entry name" value="Resolvase-like_N_sf"/>
</dbReference>
<dbReference type="Gene3D" id="3.90.1750.20">
    <property type="entry name" value="Putative Large Serine Recombinase, Chain B, Domain 2"/>
    <property type="match status" value="1"/>
</dbReference>
<dbReference type="InterPro" id="IPR038109">
    <property type="entry name" value="DNA_bind_recomb_sf"/>
</dbReference>
<reference evidence="3 4" key="1">
    <citation type="submission" date="2023-08" db="EMBL/GenBank/DDBJ databases">
        <title>Implementing the SeqCode for naming new Mesorhizobium species isolated from Vachellia karroo root nodules.</title>
        <authorList>
            <person name="Van Lill M."/>
        </authorList>
    </citation>
    <scope>NUCLEOTIDE SEQUENCE [LARGE SCALE GENOMIC DNA]</scope>
    <source>
        <strain evidence="3 4">VK24D</strain>
    </source>
</reference>
<dbReference type="RefSeq" id="WP_320291282.1">
    <property type="nucleotide sequence ID" value="NZ_JAVIIW010000070.1"/>
</dbReference>
<organism evidence="3 4">
    <name type="scientific">Mesorhizobium album</name>
    <dbReference type="NCBI Taxonomy" id="3072314"/>
    <lineage>
        <taxon>Bacteria</taxon>
        <taxon>Pseudomonadati</taxon>
        <taxon>Pseudomonadota</taxon>
        <taxon>Alphaproteobacteria</taxon>
        <taxon>Hyphomicrobiales</taxon>
        <taxon>Phyllobacteriaceae</taxon>
        <taxon>Mesorhizobium</taxon>
    </lineage>
</organism>
<feature type="domain" description="Recombinase" evidence="2">
    <location>
        <begin position="192"/>
        <end position="315"/>
    </location>
</feature>
<name>A0ABU4YA19_9HYPH</name>
<dbReference type="PANTHER" id="PTHR30461">
    <property type="entry name" value="DNA-INVERTASE FROM LAMBDOID PROPHAGE"/>
    <property type="match status" value="1"/>
</dbReference>
<dbReference type="PROSITE" id="PS51737">
    <property type="entry name" value="RECOMBINASE_DNA_BIND"/>
    <property type="match status" value="1"/>
</dbReference>